<comment type="similarity">
    <text evidence="2">Belongs to the ferric reductase (FRE) family.</text>
</comment>
<dbReference type="InterPro" id="IPR013130">
    <property type="entry name" value="Fe3_Rdtase_TM_dom"/>
</dbReference>
<feature type="transmembrane region" description="Helical" evidence="10">
    <location>
        <begin position="27"/>
        <end position="44"/>
    </location>
</feature>
<organism evidence="12 13">
    <name type="scientific">Lojkania enalia</name>
    <dbReference type="NCBI Taxonomy" id="147567"/>
    <lineage>
        <taxon>Eukaryota</taxon>
        <taxon>Fungi</taxon>
        <taxon>Dikarya</taxon>
        <taxon>Ascomycota</taxon>
        <taxon>Pezizomycotina</taxon>
        <taxon>Dothideomycetes</taxon>
        <taxon>Pleosporomycetidae</taxon>
        <taxon>Pleosporales</taxon>
        <taxon>Pleosporales incertae sedis</taxon>
        <taxon>Lojkania</taxon>
    </lineage>
</organism>
<comment type="subcellular location">
    <subcellularLocation>
        <location evidence="1">Membrane</location>
        <topology evidence="1">Multi-pass membrane protein</topology>
    </subcellularLocation>
</comment>
<keyword evidence="6" id="KW-0560">Oxidoreductase</keyword>
<accession>A0A9P4N8S2</accession>
<dbReference type="PANTHER" id="PTHR32361">
    <property type="entry name" value="FERRIC/CUPRIC REDUCTASE TRANSMEMBRANE COMPONENT"/>
    <property type="match status" value="1"/>
</dbReference>
<dbReference type="CDD" id="cd06186">
    <property type="entry name" value="NOX_Duox_like_FAD_NADP"/>
    <property type="match status" value="1"/>
</dbReference>
<dbReference type="AlphaFoldDB" id="A0A9P4N8S2"/>
<keyword evidence="5 10" id="KW-1133">Transmembrane helix</keyword>
<reference evidence="13" key="1">
    <citation type="journal article" date="2020" name="Stud. Mycol.">
        <title>101 Dothideomycetes genomes: A test case for predicting lifestyles and emergence of pathogens.</title>
        <authorList>
            <person name="Haridas S."/>
            <person name="Albert R."/>
            <person name="Binder M."/>
            <person name="Bloem J."/>
            <person name="LaButti K."/>
            <person name="Salamov A."/>
            <person name="Andreopoulos B."/>
            <person name="Baker S."/>
            <person name="Barry K."/>
            <person name="Bills G."/>
            <person name="Bluhm B."/>
            <person name="Cannon C."/>
            <person name="Castanera R."/>
            <person name="Culley D."/>
            <person name="Daum C."/>
            <person name="Ezra D."/>
            <person name="Gonzalez J."/>
            <person name="Henrissat B."/>
            <person name="Kuo A."/>
            <person name="Liang C."/>
            <person name="Lipzen A."/>
            <person name="Lutzoni F."/>
            <person name="Magnuson J."/>
            <person name="Mondo S."/>
            <person name="Nolan M."/>
            <person name="Ohm R."/>
            <person name="Pangilinan J."/>
            <person name="Park H.-J."/>
            <person name="Ramirez L."/>
            <person name="Alfaro M."/>
            <person name="Sun H."/>
            <person name="Tritt A."/>
            <person name="Yoshinaga Y."/>
            <person name="Zwiers L.-H."/>
            <person name="Turgeon B."/>
            <person name="Goodwin S."/>
            <person name="Spatafora J."/>
            <person name="Crous P."/>
            <person name="Grigoriev I."/>
        </authorList>
    </citation>
    <scope>NUCLEOTIDE SEQUENCE [LARGE SCALE GENOMIC DNA]</scope>
    <source>
        <strain evidence="13">CBS 304.66</strain>
    </source>
</reference>
<keyword evidence="9" id="KW-0325">Glycoprotein</keyword>
<evidence type="ECO:0000256" key="2">
    <source>
        <dbReference type="ARBA" id="ARBA00006278"/>
    </source>
</evidence>
<evidence type="ECO:0000256" key="8">
    <source>
        <dbReference type="ARBA" id="ARBA00023136"/>
    </source>
</evidence>
<sequence>MTVEIDDLDGIRHQRHLRHRTESDKRLVYFIWTVPLALIAARVAQRAFSRWNRQSYASLRRVQPVHYVPWSITKRIATFYQALWIFPVSILPGSRPSFFIGHLFAVAAYACIIGLLIVSVDTPRFSPHFIDDVAFRAAWTSLAQIPLVYLLATKRGPVNLLAHISYNRINWAHKWAGKILFLSTTVHVAIMKYSISNADIIRSSNKVIFVRYGLSAYGLLVWIALASILPLQRWNYHVFHVNHWISTLVFLWILLKHVPNYARFPIYIAAAISAADQYSCAYMFWKNNIYISTRKKRFRGLVNQRRCDSSSIGHPVKMTMPIQSPIPVNSDKLEAVTTIVRICNVPFSWKPGQHIRLYIPRLGIMEMHPLTSATCPFGVESPTYMTGADDLEDHRLLPKHTQKLVNDMVLMIRSRSGITRRLARYHQNWLSFPCPNSSRPSPSLTAYVSGPFGFPPRWAEYENIVLLATSTGVSFTLSILDHLKHTCVESRNQLRTQRIHFLWANRHVEPDFEATVKEMLLQHCAVLEEAGITITAEFYITCIKANIDSNSWSGLREYDQFAHLRRPRRKRFADKPLLRLWINEAQIIEDECLPSRSSLESDVSSTLIEEDVPSSEIHEEGRRWFRIPSFRLLNRGSSGTMSCSCRLKETILRSKSITNTFDEISRTVGSRPCVPDIVQDFVLRRDEGPTMIATCLNSEITAQVKTQVAKFGVQYALGQRKQEINLFTESFT</sequence>
<dbReference type="SUPFAM" id="SSF52343">
    <property type="entry name" value="Ferredoxin reductase-like, C-terminal NADP-linked domain"/>
    <property type="match status" value="1"/>
</dbReference>
<evidence type="ECO:0000313" key="13">
    <source>
        <dbReference type="Proteomes" id="UP000800093"/>
    </source>
</evidence>
<evidence type="ECO:0000256" key="9">
    <source>
        <dbReference type="ARBA" id="ARBA00023180"/>
    </source>
</evidence>
<feature type="domain" description="FAD-binding FR-type" evidence="11">
    <location>
        <begin position="295"/>
        <end position="458"/>
    </location>
</feature>
<dbReference type="PROSITE" id="PS51384">
    <property type="entry name" value="FAD_FR"/>
    <property type="match status" value="1"/>
</dbReference>
<dbReference type="GO" id="GO:0000293">
    <property type="term" value="F:ferric-chelate reductase activity"/>
    <property type="evidence" value="ECO:0007669"/>
    <property type="project" value="TreeGrafter"/>
</dbReference>
<keyword evidence="4 10" id="KW-0812">Transmembrane</keyword>
<keyword evidence="7" id="KW-0406">Ion transport</keyword>
<feature type="transmembrane region" description="Helical" evidence="10">
    <location>
        <begin position="98"/>
        <end position="121"/>
    </location>
</feature>
<proteinExistence type="inferred from homology"/>
<protein>
    <recommendedName>
        <fullName evidence="11">FAD-binding FR-type domain-containing protein</fullName>
    </recommendedName>
</protein>
<dbReference type="InterPro" id="IPR051410">
    <property type="entry name" value="Ferric/Cupric_Reductase"/>
</dbReference>
<dbReference type="InterPro" id="IPR017927">
    <property type="entry name" value="FAD-bd_FR_type"/>
</dbReference>
<name>A0A9P4N8S2_9PLEO</name>
<dbReference type="OrthoDB" id="3944240at2759"/>
<keyword evidence="8 10" id="KW-0472">Membrane</keyword>
<dbReference type="Pfam" id="PF08030">
    <property type="entry name" value="NAD_binding_6"/>
    <property type="match status" value="1"/>
</dbReference>
<dbReference type="EMBL" id="ML986599">
    <property type="protein sequence ID" value="KAF2266276.1"/>
    <property type="molecule type" value="Genomic_DNA"/>
</dbReference>
<keyword evidence="13" id="KW-1185">Reference proteome</keyword>
<dbReference type="GO" id="GO:0006826">
    <property type="term" value="P:iron ion transport"/>
    <property type="evidence" value="ECO:0007669"/>
    <property type="project" value="TreeGrafter"/>
</dbReference>
<evidence type="ECO:0000256" key="7">
    <source>
        <dbReference type="ARBA" id="ARBA00023065"/>
    </source>
</evidence>
<dbReference type="GO" id="GO:0015677">
    <property type="term" value="P:copper ion import"/>
    <property type="evidence" value="ECO:0007669"/>
    <property type="project" value="TreeGrafter"/>
</dbReference>
<evidence type="ECO:0000256" key="3">
    <source>
        <dbReference type="ARBA" id="ARBA00022448"/>
    </source>
</evidence>
<dbReference type="InterPro" id="IPR039261">
    <property type="entry name" value="FNR_nucleotide-bd"/>
</dbReference>
<dbReference type="Pfam" id="PF01794">
    <property type="entry name" value="Ferric_reduct"/>
    <property type="match status" value="1"/>
</dbReference>
<keyword evidence="3" id="KW-0813">Transport</keyword>
<evidence type="ECO:0000259" key="11">
    <source>
        <dbReference type="PROSITE" id="PS51384"/>
    </source>
</evidence>
<evidence type="ECO:0000256" key="5">
    <source>
        <dbReference type="ARBA" id="ARBA00022989"/>
    </source>
</evidence>
<evidence type="ECO:0000256" key="4">
    <source>
        <dbReference type="ARBA" id="ARBA00022692"/>
    </source>
</evidence>
<feature type="transmembrane region" description="Helical" evidence="10">
    <location>
        <begin position="207"/>
        <end position="228"/>
    </location>
</feature>
<evidence type="ECO:0000313" key="12">
    <source>
        <dbReference type="EMBL" id="KAF2266276.1"/>
    </source>
</evidence>
<dbReference type="InterPro" id="IPR013121">
    <property type="entry name" value="Fe_red_NAD-bd_6"/>
</dbReference>
<dbReference type="Gene3D" id="3.40.50.80">
    <property type="entry name" value="Nucleotide-binding domain of ferredoxin-NADP reductase (FNR) module"/>
    <property type="match status" value="1"/>
</dbReference>
<dbReference type="GO" id="GO:0006879">
    <property type="term" value="P:intracellular iron ion homeostasis"/>
    <property type="evidence" value="ECO:0007669"/>
    <property type="project" value="TreeGrafter"/>
</dbReference>
<evidence type="ECO:0000256" key="10">
    <source>
        <dbReference type="SAM" id="Phobius"/>
    </source>
</evidence>
<dbReference type="GO" id="GO:0005886">
    <property type="term" value="C:plasma membrane"/>
    <property type="evidence" value="ECO:0007669"/>
    <property type="project" value="TreeGrafter"/>
</dbReference>
<comment type="caution">
    <text evidence="12">The sequence shown here is derived from an EMBL/GenBank/DDBJ whole genome shotgun (WGS) entry which is preliminary data.</text>
</comment>
<dbReference type="Proteomes" id="UP000800093">
    <property type="component" value="Unassembled WGS sequence"/>
</dbReference>
<evidence type="ECO:0000256" key="6">
    <source>
        <dbReference type="ARBA" id="ARBA00023002"/>
    </source>
</evidence>
<gene>
    <name evidence="12" type="ORF">CC78DRAFT_566931</name>
</gene>
<evidence type="ECO:0000256" key="1">
    <source>
        <dbReference type="ARBA" id="ARBA00004141"/>
    </source>
</evidence>
<dbReference type="PANTHER" id="PTHR32361:SF9">
    <property type="entry name" value="FERRIC REDUCTASE TRANSMEMBRANE COMPONENT 3-RELATED"/>
    <property type="match status" value="1"/>
</dbReference>